<evidence type="ECO:0000259" key="1">
    <source>
        <dbReference type="Pfam" id="PF14088"/>
    </source>
</evidence>
<accession>A0ABS9UNN8</accession>
<evidence type="ECO:0000313" key="3">
    <source>
        <dbReference type="Proteomes" id="UP001165488"/>
    </source>
</evidence>
<dbReference type="EMBL" id="JAKZGS010000006">
    <property type="protein sequence ID" value="MCH7398232.1"/>
    <property type="molecule type" value="Genomic_DNA"/>
</dbReference>
<comment type="caution">
    <text evidence="2">The sequence shown here is derived from an EMBL/GenBank/DDBJ whole genome shotgun (WGS) entry which is preliminary data.</text>
</comment>
<reference evidence="2" key="1">
    <citation type="submission" date="2022-03" db="EMBL/GenBank/DDBJ databases">
        <title>De novo assembled genomes of Belliella spp. (Cyclobacteriaceae) strains.</title>
        <authorList>
            <person name="Szabo A."/>
            <person name="Korponai K."/>
            <person name="Felfoldi T."/>
        </authorList>
    </citation>
    <scope>NUCLEOTIDE SEQUENCE</scope>
    <source>
        <strain evidence="2">DSM 107340</strain>
    </source>
</reference>
<organism evidence="2 3">
    <name type="scientific">Belliella calami</name>
    <dbReference type="NCBI Taxonomy" id="2923436"/>
    <lineage>
        <taxon>Bacteria</taxon>
        <taxon>Pseudomonadati</taxon>
        <taxon>Bacteroidota</taxon>
        <taxon>Cytophagia</taxon>
        <taxon>Cytophagales</taxon>
        <taxon>Cyclobacteriaceae</taxon>
        <taxon>Belliella</taxon>
    </lineage>
</organism>
<sequence>MYSRAEKSKIRKGFWTAFGQYMKPVPSETGVRVNWSNYKTGVKHIFFRMKAELDFASIGIEINHADEELQQLFFEQFLEFKKILHAELNEEWDWELHHVEESGKIVSRIQKTIPKVNIMDQNDWSKIISFLKPRIIALDGFWANMKPAFEEL</sequence>
<dbReference type="InterPro" id="IPR025364">
    <property type="entry name" value="DUF4268"/>
</dbReference>
<dbReference type="RefSeq" id="WP_241274747.1">
    <property type="nucleotide sequence ID" value="NZ_JAKZGS010000006.1"/>
</dbReference>
<keyword evidence="3" id="KW-1185">Reference proteome</keyword>
<dbReference type="Proteomes" id="UP001165488">
    <property type="component" value="Unassembled WGS sequence"/>
</dbReference>
<name>A0ABS9UNN8_9BACT</name>
<dbReference type="Pfam" id="PF14088">
    <property type="entry name" value="DUF4268"/>
    <property type="match status" value="1"/>
</dbReference>
<gene>
    <name evidence="2" type="ORF">MM236_09540</name>
</gene>
<protein>
    <submittedName>
        <fullName evidence="2">DUF4268 domain-containing protein</fullName>
    </submittedName>
</protein>
<proteinExistence type="predicted"/>
<feature type="domain" description="DUF4268" evidence="1">
    <location>
        <begin position="10"/>
        <end position="145"/>
    </location>
</feature>
<evidence type="ECO:0000313" key="2">
    <source>
        <dbReference type="EMBL" id="MCH7398232.1"/>
    </source>
</evidence>